<comment type="caution">
    <text evidence="1">The sequence shown here is derived from an EMBL/GenBank/DDBJ whole genome shotgun (WGS) entry which is preliminary data.</text>
</comment>
<organism evidence="1 2">
    <name type="scientific">Candidatus Segetimicrobium genomatis</name>
    <dbReference type="NCBI Taxonomy" id="2569760"/>
    <lineage>
        <taxon>Bacteria</taxon>
        <taxon>Bacillati</taxon>
        <taxon>Candidatus Sysuimicrobiota</taxon>
        <taxon>Candidatus Sysuimicrobiia</taxon>
        <taxon>Candidatus Sysuimicrobiales</taxon>
        <taxon>Candidatus Segetimicrobiaceae</taxon>
        <taxon>Candidatus Segetimicrobium</taxon>
    </lineage>
</organism>
<accession>A0A537LU35</accession>
<evidence type="ECO:0000313" key="1">
    <source>
        <dbReference type="EMBL" id="TMJ11472.1"/>
    </source>
</evidence>
<dbReference type="Proteomes" id="UP000320393">
    <property type="component" value="Unassembled WGS sequence"/>
</dbReference>
<proteinExistence type="predicted"/>
<dbReference type="AlphaFoldDB" id="A0A537LU35"/>
<sequence>MTVVANTSRVTETGRSSLNAIVGAKEPATFMSLSKIRLGTGTSTIGAPRFILAFSTMMPLGNGGCIAFKRSIHVKSRVEIDWRDHYWYQQSVLVRVGELTQRPEQWTIERLLRTVWLKPPDDCVVSRINVRKCAANNTRPVLRVGNDRELNPLLPLGVRRSASVAVLT</sequence>
<protein>
    <submittedName>
        <fullName evidence="1">Uncharacterized protein</fullName>
    </submittedName>
</protein>
<gene>
    <name evidence="1" type="ORF">E6H02_06895</name>
</gene>
<name>A0A537LU35_9BACT</name>
<dbReference type="EMBL" id="VBAM01000227">
    <property type="protein sequence ID" value="TMJ11472.1"/>
    <property type="molecule type" value="Genomic_DNA"/>
</dbReference>
<evidence type="ECO:0000313" key="2">
    <source>
        <dbReference type="Proteomes" id="UP000320393"/>
    </source>
</evidence>
<reference evidence="1 2" key="1">
    <citation type="journal article" date="2019" name="Nat. Microbiol.">
        <title>Mediterranean grassland soil C-N compound turnover is dependent on rainfall and depth, and is mediated by genomically divergent microorganisms.</title>
        <authorList>
            <person name="Diamond S."/>
            <person name="Andeer P.F."/>
            <person name="Li Z."/>
            <person name="Crits-Christoph A."/>
            <person name="Burstein D."/>
            <person name="Anantharaman K."/>
            <person name="Lane K.R."/>
            <person name="Thomas B.C."/>
            <person name="Pan C."/>
            <person name="Northen T.R."/>
            <person name="Banfield J.F."/>
        </authorList>
    </citation>
    <scope>NUCLEOTIDE SEQUENCE [LARGE SCALE GENOMIC DNA]</scope>
    <source>
        <strain evidence="1">NP_5</strain>
    </source>
</reference>